<dbReference type="RefSeq" id="WP_192146060.1">
    <property type="nucleotide sequence ID" value="NZ_JACYXI010000001.1"/>
</dbReference>
<keyword evidence="3" id="KW-0966">Cell projection</keyword>
<accession>A0ABR9CHU5</accession>
<gene>
    <name evidence="3" type="ORF">IG616_02525</name>
</gene>
<dbReference type="PANTHER" id="PTHR38766">
    <property type="entry name" value="FLAGELLAR PROTEIN FLIO"/>
    <property type="match status" value="1"/>
</dbReference>
<feature type="transmembrane region" description="Helical" evidence="2">
    <location>
        <begin position="20"/>
        <end position="39"/>
    </location>
</feature>
<keyword evidence="3" id="KW-0969">Cilium</keyword>
<keyword evidence="2" id="KW-1133">Transmembrane helix</keyword>
<feature type="region of interest" description="Disordered" evidence="1">
    <location>
        <begin position="375"/>
        <end position="504"/>
    </location>
</feature>
<evidence type="ECO:0000313" key="4">
    <source>
        <dbReference type="Proteomes" id="UP000632063"/>
    </source>
</evidence>
<keyword evidence="2" id="KW-0812">Transmembrane</keyword>
<feature type="region of interest" description="Disordered" evidence="1">
    <location>
        <begin position="106"/>
        <end position="127"/>
    </location>
</feature>
<comment type="caution">
    <text evidence="3">The sequence shown here is derived from an EMBL/GenBank/DDBJ whole genome shotgun (WGS) entry which is preliminary data.</text>
</comment>
<feature type="region of interest" description="Disordered" evidence="1">
    <location>
        <begin position="529"/>
        <end position="571"/>
    </location>
</feature>
<keyword evidence="4" id="KW-1185">Reference proteome</keyword>
<reference evidence="3 4" key="2">
    <citation type="journal article" date="2021" name="Int. J. Syst. Evol. Microbiol.">
        <title>Roseibium litorale sp. nov., isolated from a tidal flat sediment and proposal for the reclassification of Labrenzia polysiphoniae as Roseibium polysiphoniae comb. nov.</title>
        <authorList>
            <person name="Liu Y."/>
            <person name="Pei T."/>
            <person name="Du J."/>
            <person name="Chao M."/>
            <person name="Deng M.R."/>
            <person name="Zhu H."/>
        </authorList>
    </citation>
    <scope>NUCLEOTIDE SEQUENCE [LARGE SCALE GENOMIC DNA]</scope>
    <source>
        <strain evidence="3 4">4C16A</strain>
    </source>
</reference>
<dbReference type="InterPro" id="IPR052205">
    <property type="entry name" value="FliO/MopB"/>
</dbReference>
<feature type="compositionally biased region" description="Low complexity" evidence="1">
    <location>
        <begin position="181"/>
        <end position="190"/>
    </location>
</feature>
<reference evidence="4" key="1">
    <citation type="submission" date="2020-09" db="EMBL/GenBank/DDBJ databases">
        <title>The genome sequence of strain Labrenzia suaedae 4C16A.</title>
        <authorList>
            <person name="Liu Y."/>
        </authorList>
    </citation>
    <scope>NUCLEOTIDE SEQUENCE [LARGE SCALE GENOMIC DNA]</scope>
    <source>
        <strain evidence="4">4C16A</strain>
    </source>
</reference>
<feature type="compositionally biased region" description="Polar residues" evidence="1">
    <location>
        <begin position="191"/>
        <end position="210"/>
    </location>
</feature>
<protein>
    <submittedName>
        <fullName evidence="3">Flagellar biosynthetic protein FliO</fullName>
    </submittedName>
</protein>
<dbReference type="EMBL" id="JACYXI010000001">
    <property type="protein sequence ID" value="MBD8890407.1"/>
    <property type="molecule type" value="Genomic_DNA"/>
</dbReference>
<feature type="compositionally biased region" description="Low complexity" evidence="1">
    <location>
        <begin position="320"/>
        <end position="334"/>
    </location>
</feature>
<evidence type="ECO:0000256" key="1">
    <source>
        <dbReference type="SAM" id="MobiDB-lite"/>
    </source>
</evidence>
<feature type="compositionally biased region" description="Low complexity" evidence="1">
    <location>
        <begin position="284"/>
        <end position="310"/>
    </location>
</feature>
<evidence type="ECO:0000256" key="2">
    <source>
        <dbReference type="SAM" id="Phobius"/>
    </source>
</evidence>
<proteinExistence type="predicted"/>
<evidence type="ECO:0000313" key="3">
    <source>
        <dbReference type="EMBL" id="MBD8890407.1"/>
    </source>
</evidence>
<organism evidence="3 4">
    <name type="scientific">Roseibium litorale</name>
    <dbReference type="NCBI Taxonomy" id="2803841"/>
    <lineage>
        <taxon>Bacteria</taxon>
        <taxon>Pseudomonadati</taxon>
        <taxon>Pseudomonadota</taxon>
        <taxon>Alphaproteobacteria</taxon>
        <taxon>Hyphomicrobiales</taxon>
        <taxon>Stappiaceae</taxon>
        <taxon>Roseibium</taxon>
    </lineage>
</organism>
<dbReference type="PANTHER" id="PTHR38766:SF1">
    <property type="entry name" value="FLAGELLAR PROTEIN FLIO"/>
    <property type="match status" value="1"/>
</dbReference>
<feature type="compositionally biased region" description="Basic and acidic residues" evidence="1">
    <location>
        <begin position="377"/>
        <end position="388"/>
    </location>
</feature>
<feature type="region of interest" description="Disordered" evidence="1">
    <location>
        <begin position="139"/>
        <end position="353"/>
    </location>
</feature>
<sequence>MYNWIADTFGLPDGLARGLAFAVALAIVLLLIALFVFILKRLTGVRLSSARGRQPRLTVMDATNIDTRRRLLLIRRDNVEHLILVGGSNDLVIEQGIVKAAGLGTSVQSRSTPSNHLAYTGTDGSSQGLPSSIAVASYAANAQQDPETDRPAAEAVEPTRAAPPPAQLSVPPEQFAPSPVPASSAGPSVSQHQQARTAPKTTPEPRTTYQRPFAAASSRAVERATEAPSPEQSLVKAAVSARGTVSPAQPPVSAARGAPAVSPVPGRGQYRPPESAAAPQIKTPAASVSASTAPAIPASHSSSSMRPPVSQQESQVAGFARTLARPALAPASSQPQPPRQVTPPSSGPAAKAKTVFLQPVTAAAVDLPSLAQAVPAAEKDTVPVEKTEVPPLKAEAAQEPVTTTEAKPALQEASAETSPAIALNTVNSPEPHAPETPEEDTLQLDETMQAEPEVRPAAVETSTGKEPVPAEDSDLFEPSSEPVTAKEEAPEDAQPEDAQAAKADVLEAAEKDVEEIKIEAPVPVVAAPVSGQQPSTAKAPEISVERGASEANAAPPIRVERPKEGPLPNPIEDEMAKLLEEMTGPQRS</sequence>
<name>A0ABR9CHU5_9HYPH</name>
<keyword evidence="2" id="KW-0472">Membrane</keyword>
<keyword evidence="3" id="KW-0282">Flagellum</keyword>
<dbReference type="Proteomes" id="UP000632063">
    <property type="component" value="Unassembled WGS sequence"/>
</dbReference>